<feature type="domain" description="AMP-dependent synthetase/ligase" evidence="3">
    <location>
        <begin position="98"/>
        <end position="457"/>
    </location>
</feature>
<dbReference type="Proteomes" id="UP000283269">
    <property type="component" value="Unassembled WGS sequence"/>
</dbReference>
<dbReference type="InterPro" id="IPR045851">
    <property type="entry name" value="AMP-bd_C_sf"/>
</dbReference>
<feature type="domain" description="AMP-binding enzyme C-terminal" evidence="4">
    <location>
        <begin position="507"/>
        <end position="596"/>
    </location>
</feature>
<dbReference type="EMBL" id="NHYD01003422">
    <property type="protein sequence ID" value="PPQ78309.1"/>
    <property type="molecule type" value="Genomic_DNA"/>
</dbReference>
<evidence type="ECO:0008006" key="7">
    <source>
        <dbReference type="Google" id="ProtNLM"/>
    </source>
</evidence>
<dbReference type="InterPro" id="IPR020845">
    <property type="entry name" value="AMP-binding_CS"/>
</dbReference>
<comment type="similarity">
    <text evidence="1">Belongs to the ATP-dependent AMP-binding enzyme family.</text>
</comment>
<dbReference type="Pfam" id="PF00501">
    <property type="entry name" value="AMP-binding"/>
    <property type="match status" value="1"/>
</dbReference>
<dbReference type="InterPro" id="IPR025110">
    <property type="entry name" value="AMP-bd_C"/>
</dbReference>
<dbReference type="FunCoup" id="A0A409WII7">
    <property type="interactions" value="322"/>
</dbReference>
<evidence type="ECO:0000259" key="4">
    <source>
        <dbReference type="Pfam" id="PF13193"/>
    </source>
</evidence>
<accession>A0A409WII7</accession>
<keyword evidence="2" id="KW-0436">Ligase</keyword>
<evidence type="ECO:0000259" key="3">
    <source>
        <dbReference type="Pfam" id="PF00501"/>
    </source>
</evidence>
<evidence type="ECO:0000256" key="1">
    <source>
        <dbReference type="ARBA" id="ARBA00006432"/>
    </source>
</evidence>
<dbReference type="GO" id="GO:0016405">
    <property type="term" value="F:CoA-ligase activity"/>
    <property type="evidence" value="ECO:0007669"/>
    <property type="project" value="TreeGrafter"/>
</dbReference>
<sequence length="623" mass="68572">MYLNSMFPSPPPVPATNAHHTFFKRPDQAEWPNFTVHIDLGTLSDNGLPRRVMYNDYIRNIDDMSTGLSAAVEDGGLGLQGWDAGVTVRDVGRDGGKELIGIMGENSSEYITLIHSCLRSTIPFAPISPFSTPFELTHALTLSKVTRLFVDEKLHALVLPVAKKVGLSHSRIHILKGSGGKSKRAIPEQGSFWGIIENVRKRGTQTIPIQPATSDTLAYLVFSSGTSGLPKAVMISHGNLIYAMGQAFTLFEATLEVYTPPVPQTPDGLPVTLAFLPLHHSYGLHAYSFRSTFVPSTLVILPKWNVEVALDAISRYKVTTLTLIPSLIHQLVHHPNIEKADLRSVSSVLCGAAYLPPELGARFSRHIPNKVHFTEGYGMSEATIGAVMQPVDGMLDGKLKRLEGSAGVLLPGMEARLLKHEYAVPPSSTTPSADVDCGVNEEGELWLRSQNIALGYWNNPKANSETFVGGWLKTGDRFRVDENGNFWFADRTKDTLKISGSQVSPVEIENCLLSHPEGLISDATVAGVSGGRTDDEKVPRAWIVLSATGKDTKKGWGKDKVIKELDRWHKENLSKYKWLRGGIEVVDEIPKSPTGKVLRRILQERHEGRVKKSKGWFNRRAKL</sequence>
<dbReference type="Pfam" id="PF13193">
    <property type="entry name" value="AMP-binding_C"/>
    <property type="match status" value="1"/>
</dbReference>
<dbReference type="STRING" id="93625.A0A409WII7"/>
<evidence type="ECO:0000313" key="5">
    <source>
        <dbReference type="EMBL" id="PPQ78309.1"/>
    </source>
</evidence>
<evidence type="ECO:0000313" key="6">
    <source>
        <dbReference type="Proteomes" id="UP000283269"/>
    </source>
</evidence>
<dbReference type="Gene3D" id="3.40.50.980">
    <property type="match status" value="2"/>
</dbReference>
<dbReference type="PANTHER" id="PTHR24096:SF149">
    <property type="entry name" value="AMP-BINDING DOMAIN-CONTAINING PROTEIN-RELATED"/>
    <property type="match status" value="1"/>
</dbReference>
<dbReference type="Gene3D" id="2.30.38.10">
    <property type="entry name" value="Luciferase, Domain 3"/>
    <property type="match status" value="1"/>
</dbReference>
<protein>
    <recommendedName>
        <fullName evidence="7">AMP-dependent synthetase/ligase domain-containing protein</fullName>
    </recommendedName>
</protein>
<reference evidence="5 6" key="1">
    <citation type="journal article" date="2018" name="Evol. Lett.">
        <title>Horizontal gene cluster transfer increased hallucinogenic mushroom diversity.</title>
        <authorList>
            <person name="Reynolds H.T."/>
            <person name="Vijayakumar V."/>
            <person name="Gluck-Thaler E."/>
            <person name="Korotkin H.B."/>
            <person name="Matheny P.B."/>
            <person name="Slot J.C."/>
        </authorList>
    </citation>
    <scope>NUCLEOTIDE SEQUENCE [LARGE SCALE GENOMIC DNA]</scope>
    <source>
        <strain evidence="5 6">2631</strain>
    </source>
</reference>
<dbReference type="SUPFAM" id="SSF56801">
    <property type="entry name" value="Acetyl-CoA synthetase-like"/>
    <property type="match status" value="1"/>
</dbReference>
<dbReference type="OrthoDB" id="1898221at2759"/>
<proteinExistence type="inferred from homology"/>
<comment type="caution">
    <text evidence="5">The sequence shown here is derived from an EMBL/GenBank/DDBJ whole genome shotgun (WGS) entry which is preliminary data.</text>
</comment>
<evidence type="ECO:0000256" key="2">
    <source>
        <dbReference type="ARBA" id="ARBA00022598"/>
    </source>
</evidence>
<gene>
    <name evidence="5" type="ORF">CVT25_011680</name>
</gene>
<dbReference type="AlphaFoldDB" id="A0A409WII7"/>
<dbReference type="InterPro" id="IPR000873">
    <property type="entry name" value="AMP-dep_synth/lig_dom"/>
</dbReference>
<dbReference type="PANTHER" id="PTHR24096">
    <property type="entry name" value="LONG-CHAIN-FATTY-ACID--COA LIGASE"/>
    <property type="match status" value="1"/>
</dbReference>
<dbReference type="InParanoid" id="A0A409WII7"/>
<dbReference type="PROSITE" id="PS00455">
    <property type="entry name" value="AMP_BINDING"/>
    <property type="match status" value="1"/>
</dbReference>
<name>A0A409WII7_PSICY</name>
<dbReference type="Gene3D" id="3.30.300.30">
    <property type="match status" value="1"/>
</dbReference>
<organism evidence="5 6">
    <name type="scientific">Psilocybe cyanescens</name>
    <dbReference type="NCBI Taxonomy" id="93625"/>
    <lineage>
        <taxon>Eukaryota</taxon>
        <taxon>Fungi</taxon>
        <taxon>Dikarya</taxon>
        <taxon>Basidiomycota</taxon>
        <taxon>Agaricomycotina</taxon>
        <taxon>Agaricomycetes</taxon>
        <taxon>Agaricomycetidae</taxon>
        <taxon>Agaricales</taxon>
        <taxon>Agaricineae</taxon>
        <taxon>Strophariaceae</taxon>
        <taxon>Psilocybe</taxon>
    </lineage>
</organism>
<keyword evidence="6" id="KW-1185">Reference proteome</keyword>